<dbReference type="Proteomes" id="UP000604046">
    <property type="component" value="Unassembled WGS sequence"/>
</dbReference>
<evidence type="ECO:0000313" key="2">
    <source>
        <dbReference type="Proteomes" id="UP000604046"/>
    </source>
</evidence>
<organism evidence="1 2">
    <name type="scientific">Symbiodinium natans</name>
    <dbReference type="NCBI Taxonomy" id="878477"/>
    <lineage>
        <taxon>Eukaryota</taxon>
        <taxon>Sar</taxon>
        <taxon>Alveolata</taxon>
        <taxon>Dinophyceae</taxon>
        <taxon>Suessiales</taxon>
        <taxon>Symbiodiniaceae</taxon>
        <taxon>Symbiodinium</taxon>
    </lineage>
</organism>
<dbReference type="AlphaFoldDB" id="A0A812K3P7"/>
<comment type="caution">
    <text evidence="1">The sequence shown here is derived from an EMBL/GenBank/DDBJ whole genome shotgun (WGS) entry which is preliminary data.</text>
</comment>
<accession>A0A812K3P7</accession>
<dbReference type="OrthoDB" id="439029at2759"/>
<reference evidence="1" key="1">
    <citation type="submission" date="2021-02" db="EMBL/GenBank/DDBJ databases">
        <authorList>
            <person name="Dougan E. K."/>
            <person name="Rhodes N."/>
            <person name="Thang M."/>
            <person name="Chan C."/>
        </authorList>
    </citation>
    <scope>NUCLEOTIDE SEQUENCE</scope>
</reference>
<gene>
    <name evidence="1" type="ORF">SNAT2548_LOCUS8198</name>
</gene>
<protein>
    <submittedName>
        <fullName evidence="1">Uncharacterized protein</fullName>
    </submittedName>
</protein>
<keyword evidence="2" id="KW-1185">Reference proteome</keyword>
<dbReference type="EMBL" id="CAJNDS010000602">
    <property type="protein sequence ID" value="CAE7221779.1"/>
    <property type="molecule type" value="Genomic_DNA"/>
</dbReference>
<name>A0A812K3P7_9DINO</name>
<proteinExistence type="predicted"/>
<sequence>MHWVQSKQTSGESWDFKKTVGSVQNSYGTRDWNCADNEILGRLRGSRAVRVNGFYKDMSNVPREFAELLCKGSTTLPQQHVQRDLTIHGFILPKHDGEKGQLQKVDWMNAMTECRVANPLLAAYYHFQLKRACGLELQFEKSEPQGCADLLMRALPYMLFSMVVSFEGGESELATDGLPHEQQYNKAVHSVLRDMGYSTFAPEASETGKGKPDFAAKIGAKTFIIECARSKILEHLERFQNLENYKIANHKGLCIIGNDNEKMLGAVRKTKGSDVQVMGLVPNIAHTAYTVHVKSKGIKSVNTFRVDCDLVARRLVLKDDGKPELYSVESLKSMSPNAASSPSAGSAGTRVARFETVADAKTCDCLEDSRLPAFGVL</sequence>
<evidence type="ECO:0000313" key="1">
    <source>
        <dbReference type="EMBL" id="CAE7221779.1"/>
    </source>
</evidence>